<name>A0ABD6N1D4_9PSED</name>
<sequence length="86" mass="9134">MCARADTAGEGFALDRRQASSHRYCTWLGAGAVGVGAGLPAIGTQSGPRTPQIFLILPKWLSSLRLGKYPTSRVLCHHLLSGNLCP</sequence>
<organism evidence="1 2">
    <name type="scientific">Pseudomonas hunanensis</name>
    <dbReference type="NCBI Taxonomy" id="1247546"/>
    <lineage>
        <taxon>Bacteria</taxon>
        <taxon>Pseudomonadati</taxon>
        <taxon>Pseudomonadota</taxon>
        <taxon>Gammaproteobacteria</taxon>
        <taxon>Pseudomonadales</taxon>
        <taxon>Pseudomonadaceae</taxon>
        <taxon>Pseudomonas</taxon>
    </lineage>
</organism>
<evidence type="ECO:0000313" key="2">
    <source>
        <dbReference type="Proteomes" id="UP000704738"/>
    </source>
</evidence>
<accession>A0ABD6N1D4</accession>
<reference evidence="1 2" key="1">
    <citation type="submission" date="2018-06" db="EMBL/GenBank/DDBJ databases">
        <title>Bacteria isolated from soil of Wuhan.</title>
        <authorList>
            <person name="Xiang W."/>
            <person name="Huang C."/>
        </authorList>
    </citation>
    <scope>NUCLEOTIDE SEQUENCE [LARGE SCALE GENOMIC DNA]</scope>
    <source>
        <strain evidence="2">xwS4</strain>
    </source>
</reference>
<gene>
    <name evidence="1" type="ORF">DM819_17885</name>
</gene>
<dbReference type="AlphaFoldDB" id="A0ABD6N1D4"/>
<comment type="caution">
    <text evidence="1">The sequence shown here is derived from an EMBL/GenBank/DDBJ whole genome shotgun (WGS) entry which is preliminary data.</text>
</comment>
<evidence type="ECO:0000313" key="1">
    <source>
        <dbReference type="EMBL" id="NWL47673.1"/>
    </source>
</evidence>
<dbReference type="Proteomes" id="UP000704738">
    <property type="component" value="Unassembled WGS sequence"/>
</dbReference>
<proteinExistence type="predicted"/>
<dbReference type="EMBL" id="QJRE01000114">
    <property type="protein sequence ID" value="NWL47673.1"/>
    <property type="molecule type" value="Genomic_DNA"/>
</dbReference>
<protein>
    <submittedName>
        <fullName evidence="1">Uncharacterized protein</fullName>
    </submittedName>
</protein>